<protein>
    <recommendedName>
        <fullName evidence="2">Capsid protein</fullName>
    </recommendedName>
</protein>
<evidence type="ECO:0000313" key="1">
    <source>
        <dbReference type="EMBL" id="AGA18305.1"/>
    </source>
</evidence>
<proteinExistence type="predicted"/>
<sequence>MPRYKRPRSDISAYAPMRRRGVRKIGSRDRPNPYEKRLFKTTASAQSNSLLMIPRNPSCFPDVLVTDLFYTYRFTLAVSAGIVSSKVFRGNSIFDPDYTVTGIQPKYYDELAAVYSRYVVDRSVAEVVISPNRLAETGSLEVGLAPSSEIFTDWDEVMNAENGSVAFLEEDGGVARMVAFGDTYKLTGALRGMKACKQLLVQTPARQWYYTINGFGPDGGTDTLKGLIRIKYSCKLFKQIENNS</sequence>
<evidence type="ECO:0008006" key="2">
    <source>
        <dbReference type="Google" id="ProtNLM"/>
    </source>
</evidence>
<reference evidence="1" key="1">
    <citation type="journal article" date="2013" name="ISME J.">
        <title>Previously unknown and highly divergent ssDNA viruses populate the oceans.</title>
        <authorList>
            <person name="Labonte J.M."/>
            <person name="Suttle C.A."/>
        </authorList>
    </citation>
    <scope>NUCLEOTIDE SEQUENCE</scope>
</reference>
<accession>S4TDN9</accession>
<dbReference type="EMBL" id="JX904230">
    <property type="protein sequence ID" value="AGA18305.1"/>
    <property type="molecule type" value="Genomic_DNA"/>
</dbReference>
<name>S4TDN9_9VIRU</name>
<organism evidence="1">
    <name type="scientific">uncultured marine virus</name>
    <dbReference type="NCBI Taxonomy" id="186617"/>
    <lineage>
        <taxon>Viruses</taxon>
        <taxon>environmental samples</taxon>
    </lineage>
</organism>